<dbReference type="InterPro" id="IPR011040">
    <property type="entry name" value="Sialidase"/>
</dbReference>
<dbReference type="PANTHER" id="PTHR10628:SF30">
    <property type="entry name" value="EXO-ALPHA-SIALIDASE"/>
    <property type="match status" value="1"/>
</dbReference>
<proteinExistence type="inferred from homology"/>
<dbReference type="SUPFAM" id="SSF50939">
    <property type="entry name" value="Sialidases"/>
    <property type="match status" value="1"/>
</dbReference>
<protein>
    <recommendedName>
        <fullName evidence="3">exo-alpha-sialidase</fullName>
        <ecNumber evidence="3">3.2.1.18</ecNumber>
    </recommendedName>
</protein>
<keyword evidence="7" id="KW-1185">Reference proteome</keyword>
<evidence type="ECO:0000313" key="7">
    <source>
        <dbReference type="Proteomes" id="UP000322214"/>
    </source>
</evidence>
<evidence type="ECO:0000256" key="4">
    <source>
        <dbReference type="SAM" id="SignalP"/>
    </source>
</evidence>
<evidence type="ECO:0000313" key="6">
    <source>
        <dbReference type="EMBL" id="QEG23589.1"/>
    </source>
</evidence>
<keyword evidence="6" id="KW-0378">Hydrolase</keyword>
<dbReference type="GO" id="GO:0009313">
    <property type="term" value="P:oligosaccharide catabolic process"/>
    <property type="evidence" value="ECO:0007669"/>
    <property type="project" value="TreeGrafter"/>
</dbReference>
<dbReference type="KEGG" id="mff:MFFC18_34900"/>
<evidence type="ECO:0000256" key="3">
    <source>
        <dbReference type="ARBA" id="ARBA00012733"/>
    </source>
</evidence>
<evidence type="ECO:0000256" key="1">
    <source>
        <dbReference type="ARBA" id="ARBA00000427"/>
    </source>
</evidence>
<dbReference type="GO" id="GO:0004308">
    <property type="term" value="F:exo-alpha-sialidase activity"/>
    <property type="evidence" value="ECO:0007669"/>
    <property type="project" value="UniProtKB-EC"/>
</dbReference>
<keyword evidence="6" id="KW-0326">Glycosidase</keyword>
<dbReference type="GO" id="GO:0016020">
    <property type="term" value="C:membrane"/>
    <property type="evidence" value="ECO:0007669"/>
    <property type="project" value="TreeGrafter"/>
</dbReference>
<gene>
    <name evidence="6" type="primary">nedA</name>
    <name evidence="6" type="ORF">MFFC18_34900</name>
</gene>
<dbReference type="InterPro" id="IPR026856">
    <property type="entry name" value="Sialidase_fam"/>
</dbReference>
<dbReference type="CDD" id="cd15482">
    <property type="entry name" value="Sialidase_non-viral"/>
    <property type="match status" value="1"/>
</dbReference>
<dbReference type="AlphaFoldDB" id="A0A5B9PDM4"/>
<accession>A0A5B9PDM4</accession>
<reference evidence="6 7" key="1">
    <citation type="submission" date="2019-08" db="EMBL/GenBank/DDBJ databases">
        <title>Deep-cultivation of Planctomycetes and their phenomic and genomic characterization uncovers novel biology.</title>
        <authorList>
            <person name="Wiegand S."/>
            <person name="Jogler M."/>
            <person name="Boedeker C."/>
            <person name="Pinto D."/>
            <person name="Vollmers J."/>
            <person name="Rivas-Marin E."/>
            <person name="Kohn T."/>
            <person name="Peeters S.H."/>
            <person name="Heuer A."/>
            <person name="Rast P."/>
            <person name="Oberbeckmann S."/>
            <person name="Bunk B."/>
            <person name="Jeske O."/>
            <person name="Meyerdierks A."/>
            <person name="Storesund J.E."/>
            <person name="Kallscheuer N."/>
            <person name="Luecker S."/>
            <person name="Lage O.M."/>
            <person name="Pohl T."/>
            <person name="Merkel B.J."/>
            <person name="Hornburger P."/>
            <person name="Mueller R.-W."/>
            <person name="Bruemmer F."/>
            <person name="Labrenz M."/>
            <person name="Spormann A.M."/>
            <person name="Op den Camp H."/>
            <person name="Overmann J."/>
            <person name="Amann R."/>
            <person name="Jetten M.S.M."/>
            <person name="Mascher T."/>
            <person name="Medema M.H."/>
            <person name="Devos D.P."/>
            <person name="Kaster A.-K."/>
            <person name="Ovreas L."/>
            <person name="Rohde M."/>
            <person name="Galperin M.Y."/>
            <person name="Jogler C."/>
        </authorList>
    </citation>
    <scope>NUCLEOTIDE SEQUENCE [LARGE SCALE GENOMIC DNA]</scope>
    <source>
        <strain evidence="6 7">FC18</strain>
    </source>
</reference>
<dbReference type="GO" id="GO:0006689">
    <property type="term" value="P:ganglioside catabolic process"/>
    <property type="evidence" value="ECO:0007669"/>
    <property type="project" value="TreeGrafter"/>
</dbReference>
<dbReference type="EMBL" id="CP042912">
    <property type="protein sequence ID" value="QEG23589.1"/>
    <property type="molecule type" value="Genomic_DNA"/>
</dbReference>
<dbReference type="OrthoDB" id="7294637at2"/>
<dbReference type="Gene3D" id="2.120.10.10">
    <property type="match status" value="1"/>
</dbReference>
<sequence precursor="true">MKLFLILALLFLNPFCLFAQDGDSSIVDVFVPHTDGYPAIRIPSLVTTEAGTLLAFAEGRQGGDHSENDIILKRSKDGGATWSDVQVVHEAGKLSLNNPLVVVLDSGRILLMFQQSKLGEHKAKPGFGEDAYATFTQFSDDDGVTWSKPVDVTRQTKRAERVTSVSSGPGIGIVLRRGDHKGRILIPFNQGPFGDWRVYAAYSDDDGESWKMGEVPEEDGKGHANEVQLVELSDGTVMLNARSQGKGNTKHRKVAISSDGGVTWSKLQDDPTLVEPTCQASILRYSWPEDGESRILFCNPANQKSRSGGVLRLSTDEGKTWPWSKEVYADGFAYCCLTKLADGRVGILFEKDNYKTISFVAVNIDE</sequence>
<dbReference type="GO" id="GO:0005737">
    <property type="term" value="C:cytoplasm"/>
    <property type="evidence" value="ECO:0007669"/>
    <property type="project" value="TreeGrafter"/>
</dbReference>
<comment type="catalytic activity">
    <reaction evidence="1">
        <text>Hydrolysis of alpha-(2-&gt;3)-, alpha-(2-&gt;6)-, alpha-(2-&gt;8)- glycosidic linkages of terminal sialic acid residues in oligosaccharides, glycoproteins, glycolipids, colominic acid and synthetic substrates.</text>
        <dbReference type="EC" id="3.2.1.18"/>
    </reaction>
</comment>
<dbReference type="FunFam" id="2.120.10.10:FF:000012">
    <property type="entry name" value="Sialidase [Precursor]"/>
    <property type="match status" value="1"/>
</dbReference>
<dbReference type="RefSeq" id="WP_084417406.1">
    <property type="nucleotide sequence ID" value="NZ_CP042912.1"/>
</dbReference>
<dbReference type="Proteomes" id="UP000322214">
    <property type="component" value="Chromosome"/>
</dbReference>
<name>A0A5B9PDM4_9BACT</name>
<dbReference type="InterPro" id="IPR036278">
    <property type="entry name" value="Sialidase_sf"/>
</dbReference>
<keyword evidence="4" id="KW-0732">Signal</keyword>
<evidence type="ECO:0000256" key="2">
    <source>
        <dbReference type="ARBA" id="ARBA00009348"/>
    </source>
</evidence>
<dbReference type="EC" id="3.2.1.18" evidence="3"/>
<feature type="domain" description="Sialidase" evidence="5">
    <location>
        <begin position="51"/>
        <end position="347"/>
    </location>
</feature>
<comment type="similarity">
    <text evidence="2">Belongs to the glycosyl hydrolase 33 family.</text>
</comment>
<dbReference type="PANTHER" id="PTHR10628">
    <property type="entry name" value="SIALIDASE"/>
    <property type="match status" value="1"/>
</dbReference>
<feature type="signal peptide" evidence="4">
    <location>
        <begin position="1"/>
        <end position="19"/>
    </location>
</feature>
<evidence type="ECO:0000259" key="5">
    <source>
        <dbReference type="Pfam" id="PF13088"/>
    </source>
</evidence>
<dbReference type="Pfam" id="PF13088">
    <property type="entry name" value="BNR_2"/>
    <property type="match status" value="1"/>
</dbReference>
<feature type="chain" id="PRO_5022840940" description="exo-alpha-sialidase" evidence="4">
    <location>
        <begin position="20"/>
        <end position="366"/>
    </location>
</feature>
<dbReference type="STRING" id="980251.GCA_001642875_04463"/>
<organism evidence="6 7">
    <name type="scientific">Mariniblastus fucicola</name>
    <dbReference type="NCBI Taxonomy" id="980251"/>
    <lineage>
        <taxon>Bacteria</taxon>
        <taxon>Pseudomonadati</taxon>
        <taxon>Planctomycetota</taxon>
        <taxon>Planctomycetia</taxon>
        <taxon>Pirellulales</taxon>
        <taxon>Pirellulaceae</taxon>
        <taxon>Mariniblastus</taxon>
    </lineage>
</organism>